<accession>A0A191WFZ7</accession>
<dbReference type="InterPro" id="IPR026891">
    <property type="entry name" value="Fn3-like"/>
</dbReference>
<evidence type="ECO:0000256" key="4">
    <source>
        <dbReference type="ARBA" id="ARBA00058905"/>
    </source>
</evidence>
<dbReference type="Proteomes" id="UP000078437">
    <property type="component" value="Chromosome"/>
</dbReference>
<dbReference type="PROSITE" id="PS00775">
    <property type="entry name" value="GLYCOSYL_HYDROL_F3"/>
    <property type="match status" value="1"/>
</dbReference>
<evidence type="ECO:0000256" key="2">
    <source>
        <dbReference type="ARBA" id="ARBA00022801"/>
    </source>
</evidence>
<dbReference type="Gene3D" id="2.60.40.10">
    <property type="entry name" value="Immunoglobulins"/>
    <property type="match status" value="1"/>
</dbReference>
<evidence type="ECO:0000313" key="9">
    <source>
        <dbReference type="EMBL" id="ANJ27181.1"/>
    </source>
</evidence>
<protein>
    <recommendedName>
        <fullName evidence="5">Exo-alpha-(1-&gt;6)-L-arabinopyranosidase</fullName>
    </recommendedName>
</protein>
<keyword evidence="10" id="KW-1185">Reference proteome</keyword>
<proteinExistence type="inferred from homology"/>
<evidence type="ECO:0000256" key="7">
    <source>
        <dbReference type="SAM" id="MobiDB-lite"/>
    </source>
</evidence>
<dbReference type="SMART" id="SM01217">
    <property type="entry name" value="Fn3_like"/>
    <property type="match status" value="1"/>
</dbReference>
<dbReference type="FunFam" id="2.60.40.10:FF:000495">
    <property type="entry name" value="Periplasmic beta-glucosidase"/>
    <property type="match status" value="1"/>
</dbReference>
<evidence type="ECO:0000313" key="10">
    <source>
        <dbReference type="Proteomes" id="UP000078437"/>
    </source>
</evidence>
<dbReference type="SUPFAM" id="SSF51445">
    <property type="entry name" value="(Trans)glycosidases"/>
    <property type="match status" value="1"/>
</dbReference>
<keyword evidence="6" id="KW-0326">Glycosidase</keyword>
<evidence type="ECO:0000256" key="1">
    <source>
        <dbReference type="ARBA" id="ARBA00005336"/>
    </source>
</evidence>
<evidence type="ECO:0000259" key="8">
    <source>
        <dbReference type="SMART" id="SM01217"/>
    </source>
</evidence>
<keyword evidence="2 6" id="KW-0378">Hydrolase</keyword>
<organism evidence="9 10">
    <name type="scientific">Agromyces aureus</name>
    <dbReference type="NCBI Taxonomy" id="453304"/>
    <lineage>
        <taxon>Bacteria</taxon>
        <taxon>Bacillati</taxon>
        <taxon>Actinomycetota</taxon>
        <taxon>Actinomycetes</taxon>
        <taxon>Micrococcales</taxon>
        <taxon>Microbacteriaceae</taxon>
        <taxon>Agromyces</taxon>
    </lineage>
</organism>
<dbReference type="Gene3D" id="3.20.20.300">
    <property type="entry name" value="Glycoside hydrolase, family 3, N-terminal domain"/>
    <property type="match status" value="1"/>
</dbReference>
<dbReference type="PANTHER" id="PTHR42715">
    <property type="entry name" value="BETA-GLUCOSIDASE"/>
    <property type="match status" value="1"/>
</dbReference>
<sequence length="817" mass="85262">MEATQTQERVEIPTTGTPDERASRLAAQLTVEEKAQQLVGIMPFGLVGPQGIVPAAVEQALGGGIGHVSGIGMFGSQSAPQVAASVNALQRYLVENTRAGIPAIFHNEALNGVVAPGFTSFPTAIALAATWNPNAVEEMAELIRHQMRTVGLTQALSPVLDVARDARWGRVHETYGEDPYLATAFGVAFIRGLQGEDLDSGVIATAKHFLGYSVTEAGQNMAGTAVTRRELREVYARPFEAAIRLADLASVMNSYSTIDGVPVAASPAILRGLLRDELGFTGTVVSDYMTTQMLVERNEVAEDKVEAAALALAAGLDVELPNPYAYGPVLAGAVRGGRIAESQLNEAVHRALRDKFALGLFEHPYASEDPIEISEVAGRGGELAVTLANQSVTLLKNDGDVLPLSAVSRRIAVLGPHAESAYTAFAAYTQPAGIELMKVMMSGGMGNMAGVDAPTDVPDDVAAEAAEAMAAFMSIDLEAVVRGAYGARSLTDALRDALPAAEIASVVTPLRDEDWDPADALRAAADADVIVLALGGRSSWLAGAVGGTEGEGVDTADIDLPAIQVRLAQEAARSGKPVVAVVQMGRPYALSSIEDSVSAIVTAYFGGPEQGRALASVLTGAANPGGKLPFTIPRTSGQVPIHSGQHLGSGYRRSETDMHQGYQDQPATPLYAFGHGLSYTTFEYGSVALADAAVTTSGTVSATISITNTGAVSGEEVVQAYVADRARGVTRPAQQLVAFARVALAAGESKRVTVEFDLSQLAYIGLEDDGFVFEPGAIEVSFGAASDDLRQSARVEVTGQTVNVGADRSFLARVSVE</sequence>
<evidence type="ECO:0000256" key="6">
    <source>
        <dbReference type="RuleBase" id="RU361161"/>
    </source>
</evidence>
<evidence type="ECO:0000256" key="5">
    <source>
        <dbReference type="ARBA" id="ARBA00074219"/>
    </source>
</evidence>
<dbReference type="RefSeq" id="WP_067876862.1">
    <property type="nucleotide sequence ID" value="NZ_CP013979.1"/>
</dbReference>
<dbReference type="Pfam" id="PF01915">
    <property type="entry name" value="Glyco_hydro_3_C"/>
    <property type="match status" value="1"/>
</dbReference>
<dbReference type="GO" id="GO:0005975">
    <property type="term" value="P:carbohydrate metabolic process"/>
    <property type="evidence" value="ECO:0007669"/>
    <property type="project" value="InterPro"/>
</dbReference>
<dbReference type="InterPro" id="IPR001764">
    <property type="entry name" value="Glyco_hydro_3_N"/>
</dbReference>
<feature type="region of interest" description="Disordered" evidence="7">
    <location>
        <begin position="1"/>
        <end position="21"/>
    </location>
</feature>
<dbReference type="AlphaFoldDB" id="A0A191WFZ7"/>
<dbReference type="EMBL" id="CP013979">
    <property type="protein sequence ID" value="ANJ27181.1"/>
    <property type="molecule type" value="Genomic_DNA"/>
</dbReference>
<dbReference type="InterPro" id="IPR013783">
    <property type="entry name" value="Ig-like_fold"/>
</dbReference>
<keyword evidence="3" id="KW-0119">Carbohydrate metabolism</keyword>
<evidence type="ECO:0000256" key="3">
    <source>
        <dbReference type="ARBA" id="ARBA00023277"/>
    </source>
</evidence>
<reference evidence="9 10" key="1">
    <citation type="journal article" date="2016" name="Int. J. Syst. Evol. Microbiol.">
        <title>Agromyces aureus sp. nov., isolated from the rhizosphere of Salix caprea L. grown in a heavy-metal-contaminated soil.</title>
        <authorList>
            <person name="Corretto E."/>
            <person name="Antonielli L."/>
            <person name="Sessitsch A."/>
            <person name="Compant S."/>
            <person name="Gorfer M."/>
            <person name="Kuffner M."/>
            <person name="Brader G."/>
        </authorList>
    </citation>
    <scope>NUCLEOTIDE SEQUENCE [LARGE SCALE GENOMIC DNA]</scope>
    <source>
        <strain evidence="9 10">AR33</strain>
    </source>
</reference>
<dbReference type="Pfam" id="PF14310">
    <property type="entry name" value="Fn3-like"/>
    <property type="match status" value="1"/>
</dbReference>
<dbReference type="InterPro" id="IPR017853">
    <property type="entry name" value="GH"/>
</dbReference>
<dbReference type="InterPro" id="IPR036962">
    <property type="entry name" value="Glyco_hydro_3_N_sf"/>
</dbReference>
<dbReference type="OrthoDB" id="3187421at2"/>
<gene>
    <name evidence="9" type="ORF">ATC03_11045</name>
</gene>
<feature type="domain" description="Fibronectin type III-like" evidence="8">
    <location>
        <begin position="716"/>
        <end position="786"/>
    </location>
</feature>
<dbReference type="PANTHER" id="PTHR42715:SF10">
    <property type="entry name" value="BETA-GLUCOSIDASE"/>
    <property type="match status" value="1"/>
</dbReference>
<dbReference type="Pfam" id="PF00933">
    <property type="entry name" value="Glyco_hydro_3"/>
    <property type="match status" value="1"/>
</dbReference>
<dbReference type="InterPro" id="IPR050288">
    <property type="entry name" value="Cellulose_deg_GH3"/>
</dbReference>
<dbReference type="InterPro" id="IPR019800">
    <property type="entry name" value="Glyco_hydro_3_AS"/>
</dbReference>
<dbReference type="SUPFAM" id="SSF52279">
    <property type="entry name" value="Beta-D-glucan exohydrolase, C-terminal domain"/>
    <property type="match status" value="1"/>
</dbReference>
<reference evidence="10" key="2">
    <citation type="submission" date="2016-01" db="EMBL/GenBank/DDBJ databases">
        <title>Complete genome sequence of Agromyces aureus AR33T and comparison with related organisms.</title>
        <authorList>
            <person name="Corretto E."/>
            <person name="Antonielli L."/>
            <person name="Sessitsch A."/>
            <person name="Brader G."/>
        </authorList>
    </citation>
    <scope>NUCLEOTIDE SEQUENCE [LARGE SCALE GENOMIC DNA]</scope>
    <source>
        <strain evidence="10">AR33</strain>
    </source>
</reference>
<dbReference type="Gene3D" id="3.40.50.1700">
    <property type="entry name" value="Glycoside hydrolase family 3 C-terminal domain"/>
    <property type="match status" value="1"/>
</dbReference>
<name>A0A191WFZ7_9MICO</name>
<dbReference type="InterPro" id="IPR036881">
    <property type="entry name" value="Glyco_hydro_3_C_sf"/>
</dbReference>
<dbReference type="GO" id="GO:0008422">
    <property type="term" value="F:beta-glucosidase activity"/>
    <property type="evidence" value="ECO:0007669"/>
    <property type="project" value="UniProtKB-ARBA"/>
</dbReference>
<comment type="similarity">
    <text evidence="1 6">Belongs to the glycosyl hydrolase 3 family.</text>
</comment>
<dbReference type="PRINTS" id="PR00133">
    <property type="entry name" value="GLHYDRLASE3"/>
</dbReference>
<dbReference type="STRING" id="453304.ATC03_11045"/>
<dbReference type="KEGG" id="agy:ATC03_11045"/>
<dbReference type="InterPro" id="IPR002772">
    <property type="entry name" value="Glyco_hydro_3_C"/>
</dbReference>
<comment type="function">
    <text evidence="4">Catalyzes the hydrolysis of a non-reducing terminal alpha-L-arabinopyranosidic linkage in ginsenoside Rb2 (alpha-L-arabinopyranosyl-(1-&gt;6)-alpha-D-glucopyranosyl) to release alpha-D-glucopyranosyl (Rd). It is not able to hydrolyze alpha-L-arabinofuranosyl-(1-&gt;6)-alpha-D-glucopyranosyl (Rc).</text>
</comment>